<dbReference type="InterPro" id="IPR003032">
    <property type="entry name" value="Ryanodine_rcpt"/>
</dbReference>
<evidence type="ECO:0000313" key="5">
    <source>
        <dbReference type="Proteomes" id="UP000314294"/>
    </source>
</evidence>
<accession>A0A4Z2JA65</accession>
<protein>
    <submittedName>
        <fullName evidence="4">Ryanodine receptor 3</fullName>
    </submittedName>
</protein>
<evidence type="ECO:0000259" key="3">
    <source>
        <dbReference type="Pfam" id="PF02026"/>
    </source>
</evidence>
<feature type="compositionally biased region" description="Basic and acidic residues" evidence="1">
    <location>
        <begin position="108"/>
        <end position="118"/>
    </location>
</feature>
<feature type="domain" description="Ryanodine receptor Ryr" evidence="3">
    <location>
        <begin position="20"/>
        <end position="100"/>
    </location>
</feature>
<dbReference type="GO" id="GO:0006941">
    <property type="term" value="P:striated muscle contraction"/>
    <property type="evidence" value="ECO:0007669"/>
    <property type="project" value="TreeGrafter"/>
</dbReference>
<reference evidence="4 5" key="1">
    <citation type="submission" date="2019-03" db="EMBL/GenBank/DDBJ databases">
        <title>First draft genome of Liparis tanakae, snailfish: a comprehensive survey of snailfish specific genes.</title>
        <authorList>
            <person name="Kim W."/>
            <person name="Song I."/>
            <person name="Jeong J.-H."/>
            <person name="Kim D."/>
            <person name="Kim S."/>
            <person name="Ryu S."/>
            <person name="Song J.Y."/>
            <person name="Lee S.K."/>
        </authorList>
    </citation>
    <scope>NUCLEOTIDE SEQUENCE [LARGE SCALE GENOMIC DNA]</scope>
    <source>
        <tissue evidence="4">Muscle</tissue>
    </source>
</reference>
<dbReference type="GO" id="GO:0033017">
    <property type="term" value="C:sarcoplasmic reticulum membrane"/>
    <property type="evidence" value="ECO:0007669"/>
    <property type="project" value="TreeGrafter"/>
</dbReference>
<proteinExistence type="predicted"/>
<dbReference type="GO" id="GO:0005219">
    <property type="term" value="F:ryanodine-sensitive calcium-release channel activity"/>
    <property type="evidence" value="ECO:0007669"/>
    <property type="project" value="TreeGrafter"/>
</dbReference>
<dbReference type="OrthoDB" id="8850388at2759"/>
<sequence>MTVHAFAYTSGLILTLYFPSIALPDKLEQFANKYAEHSHEKWSAEKVLLGWKYGDGVDEKAKIHPQLRIYKALTEKEKEIYRWPIRESLKSFLAMSWSIDRTKDGESMSLQRENEKMRKISQASQVQGKE</sequence>
<feature type="chain" id="PRO_5021306996" evidence="2">
    <location>
        <begin position="23"/>
        <end position="130"/>
    </location>
</feature>
<dbReference type="AlphaFoldDB" id="A0A4Z2JA65"/>
<name>A0A4Z2JA65_9TELE</name>
<evidence type="ECO:0000256" key="1">
    <source>
        <dbReference type="SAM" id="MobiDB-lite"/>
    </source>
</evidence>
<dbReference type="Pfam" id="PF02026">
    <property type="entry name" value="RyR"/>
    <property type="match status" value="1"/>
</dbReference>
<dbReference type="EMBL" id="SRLO01000011">
    <property type="protein sequence ID" value="TNN87245.1"/>
    <property type="molecule type" value="Genomic_DNA"/>
</dbReference>
<keyword evidence="5" id="KW-1185">Reference proteome</keyword>
<dbReference type="PANTHER" id="PTHR46399:SF9">
    <property type="entry name" value="RYANODINE RECEPTOR 3"/>
    <property type="match status" value="1"/>
</dbReference>
<keyword evidence="4" id="KW-0675">Receptor</keyword>
<gene>
    <name evidence="4" type="primary">RYR3_0</name>
    <name evidence="4" type="ORF">EYF80_002447</name>
</gene>
<evidence type="ECO:0000256" key="2">
    <source>
        <dbReference type="SAM" id="SignalP"/>
    </source>
</evidence>
<feature type="compositionally biased region" description="Polar residues" evidence="1">
    <location>
        <begin position="121"/>
        <end position="130"/>
    </location>
</feature>
<organism evidence="4 5">
    <name type="scientific">Liparis tanakae</name>
    <name type="common">Tanaka's snailfish</name>
    <dbReference type="NCBI Taxonomy" id="230148"/>
    <lineage>
        <taxon>Eukaryota</taxon>
        <taxon>Metazoa</taxon>
        <taxon>Chordata</taxon>
        <taxon>Craniata</taxon>
        <taxon>Vertebrata</taxon>
        <taxon>Euteleostomi</taxon>
        <taxon>Actinopterygii</taxon>
        <taxon>Neopterygii</taxon>
        <taxon>Teleostei</taxon>
        <taxon>Neoteleostei</taxon>
        <taxon>Acanthomorphata</taxon>
        <taxon>Eupercaria</taxon>
        <taxon>Perciformes</taxon>
        <taxon>Cottioidei</taxon>
        <taxon>Cottales</taxon>
        <taxon>Liparidae</taxon>
        <taxon>Liparis</taxon>
    </lineage>
</organism>
<feature type="region of interest" description="Disordered" evidence="1">
    <location>
        <begin position="108"/>
        <end position="130"/>
    </location>
</feature>
<dbReference type="GO" id="GO:0005790">
    <property type="term" value="C:smooth endoplasmic reticulum"/>
    <property type="evidence" value="ECO:0007669"/>
    <property type="project" value="TreeGrafter"/>
</dbReference>
<keyword evidence="2" id="KW-0732">Signal</keyword>
<dbReference type="PANTHER" id="PTHR46399">
    <property type="entry name" value="B30.2/SPRY DOMAIN-CONTAINING PROTEIN"/>
    <property type="match status" value="1"/>
</dbReference>
<dbReference type="Gene3D" id="1.10.490.160">
    <property type="match status" value="1"/>
</dbReference>
<feature type="signal peptide" evidence="2">
    <location>
        <begin position="1"/>
        <end position="22"/>
    </location>
</feature>
<dbReference type="GO" id="GO:0042383">
    <property type="term" value="C:sarcolemma"/>
    <property type="evidence" value="ECO:0007669"/>
    <property type="project" value="TreeGrafter"/>
</dbReference>
<comment type="caution">
    <text evidence="4">The sequence shown here is derived from an EMBL/GenBank/DDBJ whole genome shotgun (WGS) entry which is preliminary data.</text>
</comment>
<dbReference type="GO" id="GO:0030018">
    <property type="term" value="C:Z disc"/>
    <property type="evidence" value="ECO:0007669"/>
    <property type="project" value="TreeGrafter"/>
</dbReference>
<dbReference type="InterPro" id="IPR015925">
    <property type="entry name" value="Ryanodine_IP3_receptor"/>
</dbReference>
<dbReference type="Proteomes" id="UP000314294">
    <property type="component" value="Unassembled WGS sequence"/>
</dbReference>
<dbReference type="GO" id="GO:0014808">
    <property type="term" value="P:release of sequestered calcium ion into cytosol by sarcoplasmic reticulum"/>
    <property type="evidence" value="ECO:0007669"/>
    <property type="project" value="TreeGrafter"/>
</dbReference>
<dbReference type="GO" id="GO:0034704">
    <property type="term" value="C:calcium channel complex"/>
    <property type="evidence" value="ECO:0007669"/>
    <property type="project" value="TreeGrafter"/>
</dbReference>
<evidence type="ECO:0000313" key="4">
    <source>
        <dbReference type="EMBL" id="TNN87245.1"/>
    </source>
</evidence>